<dbReference type="Proteomes" id="UP000452235">
    <property type="component" value="Unassembled WGS sequence"/>
</dbReference>
<dbReference type="EMBL" id="BLJY01000002">
    <property type="protein sequence ID" value="GFF13932.1"/>
    <property type="molecule type" value="Genomic_DNA"/>
</dbReference>
<dbReference type="PANTHER" id="PTHR39219:SF1">
    <property type="entry name" value="ER MEMBRANE PROTEIN COMPLEX SUBUNIT 10"/>
    <property type="match status" value="1"/>
</dbReference>
<dbReference type="OrthoDB" id="1894652at2759"/>
<organism evidence="1 2">
    <name type="scientific">Aspergillus terreus</name>
    <dbReference type="NCBI Taxonomy" id="33178"/>
    <lineage>
        <taxon>Eukaryota</taxon>
        <taxon>Fungi</taxon>
        <taxon>Dikarya</taxon>
        <taxon>Ascomycota</taxon>
        <taxon>Pezizomycotina</taxon>
        <taxon>Eurotiomycetes</taxon>
        <taxon>Eurotiomycetidae</taxon>
        <taxon>Eurotiales</taxon>
        <taxon>Aspergillaceae</taxon>
        <taxon>Aspergillus</taxon>
        <taxon>Aspergillus subgen. Circumdati</taxon>
    </lineage>
</organism>
<name>A0A5M3YZR0_ASPTE</name>
<protein>
    <submittedName>
        <fullName evidence="1">Uncharacterized protein</fullName>
    </submittedName>
</protein>
<dbReference type="Pfam" id="PF21203">
    <property type="entry name" value="ECM10"/>
    <property type="match status" value="1"/>
</dbReference>
<accession>A0A5M3YZR0</accession>
<evidence type="ECO:0000313" key="2">
    <source>
        <dbReference type="Proteomes" id="UP000452235"/>
    </source>
</evidence>
<dbReference type="AlphaFoldDB" id="A0A5M3YZR0"/>
<gene>
    <name evidence="1" type="ORF">ATEIFO6365_0002104300</name>
</gene>
<reference evidence="1 2" key="1">
    <citation type="submission" date="2020-01" db="EMBL/GenBank/DDBJ databases">
        <title>Aspergillus terreus IFO 6365 whole genome shotgun sequence.</title>
        <authorList>
            <person name="Kanamasa S."/>
            <person name="Takahashi H."/>
        </authorList>
    </citation>
    <scope>NUCLEOTIDE SEQUENCE [LARGE SCALE GENOMIC DNA]</scope>
    <source>
        <strain evidence="1 2">IFO 6365</strain>
    </source>
</reference>
<dbReference type="PANTHER" id="PTHR39219">
    <property type="entry name" value="ER MEMBRANE PROTEIN COMPLEX SUBUNIT 10"/>
    <property type="match status" value="1"/>
</dbReference>
<comment type="caution">
    <text evidence="1">The sequence shown here is derived from an EMBL/GenBank/DDBJ whole genome shotgun (WGS) entry which is preliminary data.</text>
</comment>
<proteinExistence type="predicted"/>
<sequence length="196" mass="21142">MWLSTGTLPLLLLLSFVSLALSQSITTDLFYWPLSAPKPALLARIAYDPTSLKPELLSYTPPPVSEDSPDNQIVRVGLYTSSPASPNQWVGSLTSLAALREHDAPILQLHLGPSKEVYHVAVMSANVSTTTPSSSSPIVELVGPETGPRPHLNRPVVVGPDGANPDEPVEKTFFQKYWWIILIVTFLAMSGGGEGQ</sequence>
<keyword evidence="2" id="KW-1185">Reference proteome</keyword>
<dbReference type="VEuPathDB" id="FungiDB:ATEG_02761"/>
<evidence type="ECO:0000313" key="1">
    <source>
        <dbReference type="EMBL" id="GFF13932.1"/>
    </source>
</evidence>